<gene>
    <name evidence="5" type="ORF">EDD27_6509</name>
</gene>
<dbReference type="Proteomes" id="UP000284824">
    <property type="component" value="Unassembled WGS sequence"/>
</dbReference>
<dbReference type="InterPro" id="IPR046335">
    <property type="entry name" value="LacI/GalR-like_sensor"/>
</dbReference>
<dbReference type="AlphaFoldDB" id="A0A438MDC7"/>
<feature type="domain" description="HTH lacI-type" evidence="4">
    <location>
        <begin position="9"/>
        <end position="63"/>
    </location>
</feature>
<dbReference type="PROSITE" id="PS50932">
    <property type="entry name" value="HTH_LACI_2"/>
    <property type="match status" value="1"/>
</dbReference>
<dbReference type="InterPro" id="IPR028082">
    <property type="entry name" value="Peripla_BP_I"/>
</dbReference>
<dbReference type="Gene3D" id="1.10.260.40">
    <property type="entry name" value="lambda repressor-like DNA-binding domains"/>
    <property type="match status" value="1"/>
</dbReference>
<dbReference type="SUPFAM" id="SSF53822">
    <property type="entry name" value="Periplasmic binding protein-like I"/>
    <property type="match status" value="1"/>
</dbReference>
<dbReference type="InterPro" id="IPR010982">
    <property type="entry name" value="Lambda_DNA-bd_dom_sf"/>
</dbReference>
<organism evidence="5 6">
    <name type="scientific">Nonomuraea polychroma</name>
    <dbReference type="NCBI Taxonomy" id="46176"/>
    <lineage>
        <taxon>Bacteria</taxon>
        <taxon>Bacillati</taxon>
        <taxon>Actinomycetota</taxon>
        <taxon>Actinomycetes</taxon>
        <taxon>Streptosporangiales</taxon>
        <taxon>Streptosporangiaceae</taxon>
        <taxon>Nonomuraea</taxon>
    </lineage>
</organism>
<evidence type="ECO:0000313" key="5">
    <source>
        <dbReference type="EMBL" id="RVX43809.1"/>
    </source>
</evidence>
<keyword evidence="6" id="KW-1185">Reference proteome</keyword>
<reference evidence="5 6" key="1">
    <citation type="submission" date="2019-01" db="EMBL/GenBank/DDBJ databases">
        <title>Sequencing the genomes of 1000 actinobacteria strains.</title>
        <authorList>
            <person name="Klenk H.-P."/>
        </authorList>
    </citation>
    <scope>NUCLEOTIDE SEQUENCE [LARGE SCALE GENOMIC DNA]</scope>
    <source>
        <strain evidence="5 6">DSM 43925</strain>
    </source>
</reference>
<dbReference type="Gene3D" id="3.40.50.2300">
    <property type="match status" value="2"/>
</dbReference>
<protein>
    <submittedName>
        <fullName evidence="5">DNA-binding LacI/PurR family transcriptional regulator</fullName>
    </submittedName>
</protein>
<proteinExistence type="predicted"/>
<evidence type="ECO:0000256" key="2">
    <source>
        <dbReference type="ARBA" id="ARBA00023125"/>
    </source>
</evidence>
<dbReference type="Pfam" id="PF13377">
    <property type="entry name" value="Peripla_BP_3"/>
    <property type="match status" value="1"/>
</dbReference>
<dbReference type="PANTHER" id="PTHR30146:SF109">
    <property type="entry name" value="HTH-TYPE TRANSCRIPTIONAL REGULATOR GALS"/>
    <property type="match status" value="1"/>
</dbReference>
<name>A0A438MDC7_9ACTN</name>
<dbReference type="SMART" id="SM00354">
    <property type="entry name" value="HTH_LACI"/>
    <property type="match status" value="1"/>
</dbReference>
<sequence length="329" mass="34434">MTYAVRMRVTMREVADRAGVSIKTVSRVVNGEPHIRPEKVRRVHAAIDELGWVPNRTARALRTGLIGVVGIAVTELRRPYLAGLVEALVTEADRCGMLAAVEPTHGDPVRLEAVLAARGKTFDGVVLIGPAAPAGDGLDDRPVVVVQGGAAEVDSVDEDVAEAAALVARHLAVMGRSRPALLGADQPRMRAAFAESGIDAAAVPAVDLGEVADRRAGARAAVHVLEQHPDVDALVCVNDEVALGALAALVKQGVDVPGQVAAVGYGNLEDGRFSTPSLTTIDPGPARLARSALELLTDRLAGTAPRQPRAVVSPVELVRRESTLGRDPR</sequence>
<comment type="caution">
    <text evidence="5">The sequence shown here is derived from an EMBL/GenBank/DDBJ whole genome shotgun (WGS) entry which is preliminary data.</text>
</comment>
<dbReference type="EMBL" id="SAUN01000001">
    <property type="protein sequence ID" value="RVX43809.1"/>
    <property type="molecule type" value="Genomic_DNA"/>
</dbReference>
<keyword evidence="3" id="KW-0804">Transcription</keyword>
<evidence type="ECO:0000256" key="1">
    <source>
        <dbReference type="ARBA" id="ARBA00023015"/>
    </source>
</evidence>
<dbReference type="PANTHER" id="PTHR30146">
    <property type="entry name" value="LACI-RELATED TRANSCRIPTIONAL REPRESSOR"/>
    <property type="match status" value="1"/>
</dbReference>
<evidence type="ECO:0000256" key="3">
    <source>
        <dbReference type="ARBA" id="ARBA00023163"/>
    </source>
</evidence>
<keyword evidence="2 5" id="KW-0238">DNA-binding</keyword>
<dbReference type="RefSeq" id="WP_206641748.1">
    <property type="nucleotide sequence ID" value="NZ_SAUN01000001.1"/>
</dbReference>
<dbReference type="SUPFAM" id="SSF47413">
    <property type="entry name" value="lambda repressor-like DNA-binding domains"/>
    <property type="match status" value="1"/>
</dbReference>
<dbReference type="GO" id="GO:0000976">
    <property type="term" value="F:transcription cis-regulatory region binding"/>
    <property type="evidence" value="ECO:0007669"/>
    <property type="project" value="TreeGrafter"/>
</dbReference>
<keyword evidence="1" id="KW-0805">Transcription regulation</keyword>
<dbReference type="CDD" id="cd06267">
    <property type="entry name" value="PBP1_LacI_sugar_binding-like"/>
    <property type="match status" value="1"/>
</dbReference>
<dbReference type="CDD" id="cd01392">
    <property type="entry name" value="HTH_LacI"/>
    <property type="match status" value="1"/>
</dbReference>
<evidence type="ECO:0000259" key="4">
    <source>
        <dbReference type="PROSITE" id="PS50932"/>
    </source>
</evidence>
<dbReference type="InterPro" id="IPR000843">
    <property type="entry name" value="HTH_LacI"/>
</dbReference>
<dbReference type="PROSITE" id="PS00356">
    <property type="entry name" value="HTH_LACI_1"/>
    <property type="match status" value="1"/>
</dbReference>
<evidence type="ECO:0000313" key="6">
    <source>
        <dbReference type="Proteomes" id="UP000284824"/>
    </source>
</evidence>
<dbReference type="GO" id="GO:0003700">
    <property type="term" value="F:DNA-binding transcription factor activity"/>
    <property type="evidence" value="ECO:0007669"/>
    <property type="project" value="TreeGrafter"/>
</dbReference>
<dbReference type="Pfam" id="PF00356">
    <property type="entry name" value="LacI"/>
    <property type="match status" value="1"/>
</dbReference>
<accession>A0A438MDC7</accession>